<keyword evidence="1" id="KW-1133">Transmembrane helix</keyword>
<evidence type="ECO:0000313" key="2">
    <source>
        <dbReference type="EMBL" id="KAJ1366562.1"/>
    </source>
</evidence>
<comment type="caution">
    <text evidence="2">The sequence shown here is derived from an EMBL/GenBank/DDBJ whole genome shotgun (WGS) entry which is preliminary data.</text>
</comment>
<dbReference type="Proteomes" id="UP001196413">
    <property type="component" value="Unassembled WGS sequence"/>
</dbReference>
<dbReference type="AlphaFoldDB" id="A0AAD5WDT9"/>
<feature type="transmembrane region" description="Helical" evidence="1">
    <location>
        <begin position="173"/>
        <end position="196"/>
    </location>
</feature>
<sequence length="308" mass="34971">MSQDAFSSPKEESSVKVVDMWKRATPPPMELKRSDKLPMTRTTISQRLSGERSWLWTNLSQMSPSDQAVMISNIAAMWPYSNERRALNWPMHVGLLTNCLTSTLIATKISSDMVAFNPKMPFLEAVRTCPKSPFMFAVYSSGMAFYALRQILVTPYIFNENKPCSSCMLSRSVVISLISGIAMPILTTPYLCYYIMIQRDPSKYPIVKNYIDFLTLSWTGNSSARSVLLKLIPLQAAITAISTYALLWGRERIFSTLDSDPDFARELLISIQLKPTIKQRITDYLRSIPYFSDVVGKPEPETERLRVT</sequence>
<proteinExistence type="predicted"/>
<name>A0AAD5WDT9_PARTN</name>
<accession>A0AAD5WDT9</accession>
<protein>
    <submittedName>
        <fullName evidence="2">Uncharacterized protein</fullName>
    </submittedName>
</protein>
<dbReference type="Pfam" id="PF23408">
    <property type="entry name" value="TMEM126_like"/>
    <property type="match status" value="1"/>
</dbReference>
<dbReference type="EMBL" id="JAHQIW010005581">
    <property type="protein sequence ID" value="KAJ1366562.1"/>
    <property type="molecule type" value="Genomic_DNA"/>
</dbReference>
<reference evidence="2" key="1">
    <citation type="submission" date="2021-06" db="EMBL/GenBank/DDBJ databases">
        <title>Parelaphostrongylus tenuis whole genome reference sequence.</title>
        <authorList>
            <person name="Garwood T.J."/>
            <person name="Larsen P.A."/>
            <person name="Fountain-Jones N.M."/>
            <person name="Garbe J.R."/>
            <person name="Macchietto M.G."/>
            <person name="Kania S.A."/>
            <person name="Gerhold R.W."/>
            <person name="Richards J.E."/>
            <person name="Wolf T.M."/>
        </authorList>
    </citation>
    <scope>NUCLEOTIDE SEQUENCE</scope>
    <source>
        <strain evidence="2">MNPRO001-30</strain>
        <tissue evidence="2">Meninges</tissue>
    </source>
</reference>
<keyword evidence="1" id="KW-0472">Membrane</keyword>
<gene>
    <name evidence="2" type="ORF">KIN20_027249</name>
</gene>
<evidence type="ECO:0000313" key="3">
    <source>
        <dbReference type="Proteomes" id="UP001196413"/>
    </source>
</evidence>
<organism evidence="2 3">
    <name type="scientific">Parelaphostrongylus tenuis</name>
    <name type="common">Meningeal worm</name>
    <dbReference type="NCBI Taxonomy" id="148309"/>
    <lineage>
        <taxon>Eukaryota</taxon>
        <taxon>Metazoa</taxon>
        <taxon>Ecdysozoa</taxon>
        <taxon>Nematoda</taxon>
        <taxon>Chromadorea</taxon>
        <taxon>Rhabditida</taxon>
        <taxon>Rhabditina</taxon>
        <taxon>Rhabditomorpha</taxon>
        <taxon>Strongyloidea</taxon>
        <taxon>Metastrongylidae</taxon>
        <taxon>Parelaphostrongylus</taxon>
    </lineage>
</organism>
<keyword evidence="3" id="KW-1185">Reference proteome</keyword>
<feature type="transmembrane region" description="Helical" evidence="1">
    <location>
        <begin position="134"/>
        <end position="152"/>
    </location>
</feature>
<keyword evidence="1" id="KW-0812">Transmembrane</keyword>
<evidence type="ECO:0000256" key="1">
    <source>
        <dbReference type="SAM" id="Phobius"/>
    </source>
</evidence>
<dbReference type="InterPro" id="IPR057591">
    <property type="entry name" value="TMEM126-like"/>
</dbReference>